<reference evidence="1 2" key="1">
    <citation type="journal article" date="2019" name="Nat. Ecol. Evol.">
        <title>Megaphylogeny resolves global patterns of mushroom evolution.</title>
        <authorList>
            <person name="Varga T."/>
            <person name="Krizsan K."/>
            <person name="Foldi C."/>
            <person name="Dima B."/>
            <person name="Sanchez-Garcia M."/>
            <person name="Sanchez-Ramirez S."/>
            <person name="Szollosi G.J."/>
            <person name="Szarkandi J.G."/>
            <person name="Papp V."/>
            <person name="Albert L."/>
            <person name="Andreopoulos W."/>
            <person name="Angelini C."/>
            <person name="Antonin V."/>
            <person name="Barry K.W."/>
            <person name="Bougher N.L."/>
            <person name="Buchanan P."/>
            <person name="Buyck B."/>
            <person name="Bense V."/>
            <person name="Catcheside P."/>
            <person name="Chovatia M."/>
            <person name="Cooper J."/>
            <person name="Damon W."/>
            <person name="Desjardin D."/>
            <person name="Finy P."/>
            <person name="Geml J."/>
            <person name="Haridas S."/>
            <person name="Hughes K."/>
            <person name="Justo A."/>
            <person name="Karasinski D."/>
            <person name="Kautmanova I."/>
            <person name="Kiss B."/>
            <person name="Kocsube S."/>
            <person name="Kotiranta H."/>
            <person name="LaButti K.M."/>
            <person name="Lechner B.E."/>
            <person name="Liimatainen K."/>
            <person name="Lipzen A."/>
            <person name="Lukacs Z."/>
            <person name="Mihaltcheva S."/>
            <person name="Morgado L.N."/>
            <person name="Niskanen T."/>
            <person name="Noordeloos M.E."/>
            <person name="Ohm R.A."/>
            <person name="Ortiz-Santana B."/>
            <person name="Ovrebo C."/>
            <person name="Racz N."/>
            <person name="Riley R."/>
            <person name="Savchenko A."/>
            <person name="Shiryaev A."/>
            <person name="Soop K."/>
            <person name="Spirin V."/>
            <person name="Szebenyi C."/>
            <person name="Tomsovsky M."/>
            <person name="Tulloss R.E."/>
            <person name="Uehling J."/>
            <person name="Grigoriev I.V."/>
            <person name="Vagvolgyi C."/>
            <person name="Papp T."/>
            <person name="Martin F.M."/>
            <person name="Miettinen O."/>
            <person name="Hibbett D.S."/>
            <person name="Nagy L.G."/>
        </authorList>
    </citation>
    <scope>NUCLEOTIDE SEQUENCE [LARGE SCALE GENOMIC DNA]</scope>
    <source>
        <strain evidence="1 2">NL-1719</strain>
    </source>
</reference>
<protein>
    <submittedName>
        <fullName evidence="1">Uncharacterized protein</fullName>
    </submittedName>
</protein>
<organism evidence="1 2">
    <name type="scientific">Pluteus cervinus</name>
    <dbReference type="NCBI Taxonomy" id="181527"/>
    <lineage>
        <taxon>Eukaryota</taxon>
        <taxon>Fungi</taxon>
        <taxon>Dikarya</taxon>
        <taxon>Basidiomycota</taxon>
        <taxon>Agaricomycotina</taxon>
        <taxon>Agaricomycetes</taxon>
        <taxon>Agaricomycetidae</taxon>
        <taxon>Agaricales</taxon>
        <taxon>Pluteineae</taxon>
        <taxon>Pluteaceae</taxon>
        <taxon>Pluteus</taxon>
    </lineage>
</organism>
<name>A0ACD3B125_9AGAR</name>
<keyword evidence="2" id="KW-1185">Reference proteome</keyword>
<sequence>MSRKQALQGPSRLSKILTHLEASPRLALPQLKALRVSLAFQNDHFGARHFVKEQLPRIRWANPTLDIQVERALKTEKQQWKPEMELVFTNGQQKTIDIHEKWSTTIVKELMEVAGGDPWKKWKAEALLAGTPVVPGEEAEQPIKKRVDSSKLPSLNAFRATSAPSKTSTPNTSNSTSQPPLTATA</sequence>
<dbReference type="Proteomes" id="UP000308600">
    <property type="component" value="Unassembled WGS sequence"/>
</dbReference>
<accession>A0ACD3B125</accession>
<evidence type="ECO:0000313" key="1">
    <source>
        <dbReference type="EMBL" id="TFK71728.1"/>
    </source>
</evidence>
<dbReference type="EMBL" id="ML208294">
    <property type="protein sequence ID" value="TFK71728.1"/>
    <property type="molecule type" value="Genomic_DNA"/>
</dbReference>
<proteinExistence type="predicted"/>
<gene>
    <name evidence="1" type="ORF">BDN72DRAFT_837307</name>
</gene>
<evidence type="ECO:0000313" key="2">
    <source>
        <dbReference type="Proteomes" id="UP000308600"/>
    </source>
</evidence>